<name>A0ABV6A8J8_9PSEU</name>
<evidence type="ECO:0000256" key="2">
    <source>
        <dbReference type="SAM" id="Phobius"/>
    </source>
</evidence>
<proteinExistence type="predicted"/>
<dbReference type="RefSeq" id="WP_377859734.1">
    <property type="nucleotide sequence ID" value="NZ_JBHLZU010000026.1"/>
</dbReference>
<feature type="region of interest" description="Disordered" evidence="1">
    <location>
        <begin position="123"/>
        <end position="143"/>
    </location>
</feature>
<dbReference type="NCBIfam" id="NF047839">
    <property type="entry name" value="PspM_Rv2743c"/>
    <property type="match status" value="1"/>
</dbReference>
<sequence length="281" mass="29535">MAMTPGRDELNRLGELVAKQLRGSGGELARQLRGANEVVDGVQRKISAWRDPRAKMIRQRRRSVRKIWFRTTFTAMTAVAAFFVGGDPNAIELSEAALGTVSVLGAASVASAGVRSWKLHKTPLPEAATAPPPLPPSSSAARGPMRELAEAEALLSDLLRQLATPRNGVPPVPLESVAESRATAAEASAAIREVAVQLQVVEQARDAAPAAERGELEAAVARLLHELVEGVEGYRGLVAAAGKAVAASTTMRPMDALEDATDRLAGLAAALRELASGNGKY</sequence>
<organism evidence="3 4">
    <name type="scientific">Allokutzneria oryzae</name>
    <dbReference type="NCBI Taxonomy" id="1378989"/>
    <lineage>
        <taxon>Bacteria</taxon>
        <taxon>Bacillati</taxon>
        <taxon>Actinomycetota</taxon>
        <taxon>Actinomycetes</taxon>
        <taxon>Pseudonocardiales</taxon>
        <taxon>Pseudonocardiaceae</taxon>
        <taxon>Allokutzneria</taxon>
    </lineage>
</organism>
<feature type="transmembrane region" description="Helical" evidence="2">
    <location>
        <begin position="67"/>
        <end position="84"/>
    </location>
</feature>
<protein>
    <recommendedName>
        <fullName evidence="5">DUF3618 domain-containing protein</fullName>
    </recommendedName>
</protein>
<dbReference type="Pfam" id="PF25587">
    <property type="entry name" value="Rv2743c"/>
    <property type="match status" value="1"/>
</dbReference>
<accession>A0ABV6A8J8</accession>
<comment type="caution">
    <text evidence="3">The sequence shown here is derived from an EMBL/GenBank/DDBJ whole genome shotgun (WGS) entry which is preliminary data.</text>
</comment>
<dbReference type="InterPro" id="IPR057952">
    <property type="entry name" value="Rv2743c-like"/>
</dbReference>
<keyword evidence="2" id="KW-0812">Transmembrane</keyword>
<keyword evidence="2" id="KW-0472">Membrane</keyword>
<dbReference type="EMBL" id="JBHLZU010000026">
    <property type="protein sequence ID" value="MFB9908234.1"/>
    <property type="molecule type" value="Genomic_DNA"/>
</dbReference>
<reference evidence="3 4" key="1">
    <citation type="submission" date="2024-09" db="EMBL/GenBank/DDBJ databases">
        <authorList>
            <person name="Sun Q."/>
            <person name="Mori K."/>
        </authorList>
    </citation>
    <scope>NUCLEOTIDE SEQUENCE [LARGE SCALE GENOMIC DNA]</scope>
    <source>
        <strain evidence="3 4">TBRC 7907</strain>
    </source>
</reference>
<dbReference type="Proteomes" id="UP001589693">
    <property type="component" value="Unassembled WGS sequence"/>
</dbReference>
<evidence type="ECO:0000256" key="1">
    <source>
        <dbReference type="SAM" id="MobiDB-lite"/>
    </source>
</evidence>
<keyword evidence="2" id="KW-1133">Transmembrane helix</keyword>
<gene>
    <name evidence="3" type="ORF">ACFFQA_30240</name>
</gene>
<feature type="transmembrane region" description="Helical" evidence="2">
    <location>
        <begin position="96"/>
        <end position="114"/>
    </location>
</feature>
<evidence type="ECO:0000313" key="4">
    <source>
        <dbReference type="Proteomes" id="UP001589693"/>
    </source>
</evidence>
<keyword evidence="4" id="KW-1185">Reference proteome</keyword>
<evidence type="ECO:0000313" key="3">
    <source>
        <dbReference type="EMBL" id="MFB9908234.1"/>
    </source>
</evidence>
<evidence type="ECO:0008006" key="5">
    <source>
        <dbReference type="Google" id="ProtNLM"/>
    </source>
</evidence>